<accession>A0A453N3K1</accession>
<evidence type="ECO:0000313" key="3">
    <source>
        <dbReference type="Proteomes" id="UP000015105"/>
    </source>
</evidence>
<reference evidence="3" key="1">
    <citation type="journal article" date="2014" name="Science">
        <title>Ancient hybridizations among the ancestral genomes of bread wheat.</title>
        <authorList>
            <consortium name="International Wheat Genome Sequencing Consortium,"/>
            <person name="Marcussen T."/>
            <person name="Sandve S.R."/>
            <person name="Heier L."/>
            <person name="Spannagl M."/>
            <person name="Pfeifer M."/>
            <person name="Jakobsen K.S."/>
            <person name="Wulff B.B."/>
            <person name="Steuernagel B."/>
            <person name="Mayer K.F."/>
            <person name="Olsen O.A."/>
        </authorList>
    </citation>
    <scope>NUCLEOTIDE SEQUENCE [LARGE SCALE GENOMIC DNA]</scope>
    <source>
        <strain evidence="3">cv. AL8/78</strain>
    </source>
</reference>
<reference evidence="2" key="4">
    <citation type="submission" date="2019-03" db="UniProtKB">
        <authorList>
            <consortium name="EnsemblPlants"/>
        </authorList>
    </citation>
    <scope>IDENTIFICATION</scope>
</reference>
<protein>
    <submittedName>
        <fullName evidence="2">Uncharacterized protein</fullName>
    </submittedName>
</protein>
<dbReference type="Gramene" id="AET6Gv20204500.1">
    <property type="protein sequence ID" value="AET6Gv20204500.1"/>
    <property type="gene ID" value="AET6Gv20204500"/>
</dbReference>
<feature type="compositionally biased region" description="Polar residues" evidence="1">
    <location>
        <begin position="1"/>
        <end position="11"/>
    </location>
</feature>
<name>A0A453N3K1_AEGTS</name>
<keyword evidence="3" id="KW-1185">Reference proteome</keyword>
<sequence>HTLSSSLSFHPTHTDPATADGERSRGGRPPQLAAILAGAEHQAGVLRVRAERLHLLSWAEAEGRVTRRSPRPPPSARGWRRRRRPAPWRPPPHERRNPPRRLLRLIGRRGICLLRGRQEARVPSYTAAPSAVMSLLAR</sequence>
<reference evidence="2" key="3">
    <citation type="journal article" date="2017" name="Nature">
        <title>Genome sequence of the progenitor of the wheat D genome Aegilops tauschii.</title>
        <authorList>
            <person name="Luo M.C."/>
            <person name="Gu Y.Q."/>
            <person name="Puiu D."/>
            <person name="Wang H."/>
            <person name="Twardziok S.O."/>
            <person name="Deal K.R."/>
            <person name="Huo N."/>
            <person name="Zhu T."/>
            <person name="Wang L."/>
            <person name="Wang Y."/>
            <person name="McGuire P.E."/>
            <person name="Liu S."/>
            <person name="Long H."/>
            <person name="Ramasamy R.K."/>
            <person name="Rodriguez J.C."/>
            <person name="Van S.L."/>
            <person name="Yuan L."/>
            <person name="Wang Z."/>
            <person name="Xia Z."/>
            <person name="Xiao L."/>
            <person name="Anderson O.D."/>
            <person name="Ouyang S."/>
            <person name="Liang Y."/>
            <person name="Zimin A.V."/>
            <person name="Pertea G."/>
            <person name="Qi P."/>
            <person name="Bennetzen J.L."/>
            <person name="Dai X."/>
            <person name="Dawson M.W."/>
            <person name="Muller H.G."/>
            <person name="Kugler K."/>
            <person name="Rivarola-Duarte L."/>
            <person name="Spannagl M."/>
            <person name="Mayer K.F.X."/>
            <person name="Lu F.H."/>
            <person name="Bevan M.W."/>
            <person name="Leroy P."/>
            <person name="Li P."/>
            <person name="You F.M."/>
            <person name="Sun Q."/>
            <person name="Liu Z."/>
            <person name="Lyons E."/>
            <person name="Wicker T."/>
            <person name="Salzberg S.L."/>
            <person name="Devos K.M."/>
            <person name="Dvorak J."/>
        </authorList>
    </citation>
    <scope>NUCLEOTIDE SEQUENCE [LARGE SCALE GENOMIC DNA]</scope>
    <source>
        <strain evidence="2">cv. AL8/78</strain>
    </source>
</reference>
<evidence type="ECO:0000313" key="2">
    <source>
        <dbReference type="EnsemblPlants" id="AET6Gv20204500.1"/>
    </source>
</evidence>
<feature type="region of interest" description="Disordered" evidence="1">
    <location>
        <begin position="61"/>
        <end position="101"/>
    </location>
</feature>
<feature type="region of interest" description="Disordered" evidence="1">
    <location>
        <begin position="1"/>
        <end position="32"/>
    </location>
</feature>
<dbReference type="Proteomes" id="UP000015105">
    <property type="component" value="Chromosome 6D"/>
</dbReference>
<reference evidence="3" key="2">
    <citation type="journal article" date="2017" name="Nat. Plants">
        <title>The Aegilops tauschii genome reveals multiple impacts of transposons.</title>
        <authorList>
            <person name="Zhao G."/>
            <person name="Zou C."/>
            <person name="Li K."/>
            <person name="Wang K."/>
            <person name="Li T."/>
            <person name="Gao L."/>
            <person name="Zhang X."/>
            <person name="Wang H."/>
            <person name="Yang Z."/>
            <person name="Liu X."/>
            <person name="Jiang W."/>
            <person name="Mao L."/>
            <person name="Kong X."/>
            <person name="Jiao Y."/>
            <person name="Jia J."/>
        </authorList>
    </citation>
    <scope>NUCLEOTIDE SEQUENCE [LARGE SCALE GENOMIC DNA]</scope>
    <source>
        <strain evidence="3">cv. AL8/78</strain>
    </source>
</reference>
<dbReference type="AlphaFoldDB" id="A0A453N3K1"/>
<organism evidence="2 3">
    <name type="scientific">Aegilops tauschii subsp. strangulata</name>
    <name type="common">Goatgrass</name>
    <dbReference type="NCBI Taxonomy" id="200361"/>
    <lineage>
        <taxon>Eukaryota</taxon>
        <taxon>Viridiplantae</taxon>
        <taxon>Streptophyta</taxon>
        <taxon>Embryophyta</taxon>
        <taxon>Tracheophyta</taxon>
        <taxon>Spermatophyta</taxon>
        <taxon>Magnoliopsida</taxon>
        <taxon>Liliopsida</taxon>
        <taxon>Poales</taxon>
        <taxon>Poaceae</taxon>
        <taxon>BOP clade</taxon>
        <taxon>Pooideae</taxon>
        <taxon>Triticodae</taxon>
        <taxon>Triticeae</taxon>
        <taxon>Triticinae</taxon>
        <taxon>Aegilops</taxon>
    </lineage>
</organism>
<reference evidence="2" key="5">
    <citation type="journal article" date="2021" name="G3 (Bethesda)">
        <title>Aegilops tauschii genome assembly Aet v5.0 features greater sequence contiguity and improved annotation.</title>
        <authorList>
            <person name="Wang L."/>
            <person name="Zhu T."/>
            <person name="Rodriguez J.C."/>
            <person name="Deal K.R."/>
            <person name="Dubcovsky J."/>
            <person name="McGuire P.E."/>
            <person name="Lux T."/>
            <person name="Spannagl M."/>
            <person name="Mayer K.F.X."/>
            <person name="Baldrich P."/>
            <person name="Meyers B.C."/>
            <person name="Huo N."/>
            <person name="Gu Y.Q."/>
            <person name="Zhou H."/>
            <person name="Devos K.M."/>
            <person name="Bennetzen J.L."/>
            <person name="Unver T."/>
            <person name="Budak H."/>
            <person name="Gulick P.J."/>
            <person name="Galiba G."/>
            <person name="Kalapos B."/>
            <person name="Nelson D.R."/>
            <person name="Li P."/>
            <person name="You F.M."/>
            <person name="Luo M.C."/>
            <person name="Dvorak J."/>
        </authorList>
    </citation>
    <scope>NUCLEOTIDE SEQUENCE [LARGE SCALE GENOMIC DNA]</scope>
    <source>
        <strain evidence="2">cv. AL8/78</strain>
    </source>
</reference>
<evidence type="ECO:0000256" key="1">
    <source>
        <dbReference type="SAM" id="MobiDB-lite"/>
    </source>
</evidence>
<dbReference type="EnsemblPlants" id="AET6Gv20204500.1">
    <property type="protein sequence ID" value="AET6Gv20204500.1"/>
    <property type="gene ID" value="AET6Gv20204500"/>
</dbReference>
<proteinExistence type="predicted"/>